<gene>
    <name evidence="1" type="ORF">JD854_RS22825</name>
</gene>
<evidence type="ECO:0000313" key="1">
    <source>
        <dbReference type="EMBL" id="HCD1257879.1"/>
    </source>
</evidence>
<accession>A0A9C7QPY0</accession>
<name>A0A9C7QPY0_CITAM</name>
<dbReference type="Proteomes" id="UP000862426">
    <property type="component" value="Unassembled WGS sequence"/>
</dbReference>
<comment type="caution">
    <text evidence="1">The sequence shown here is derived from an EMBL/GenBank/DDBJ whole genome shotgun (WGS) entry which is preliminary data.</text>
</comment>
<proteinExistence type="predicted"/>
<evidence type="ECO:0000313" key="2">
    <source>
        <dbReference type="Proteomes" id="UP000862426"/>
    </source>
</evidence>
<reference evidence="1" key="1">
    <citation type="journal article" date="2018" name="Genome Biol.">
        <title>SKESA: strategic k-mer extension for scrupulous assemblies.</title>
        <authorList>
            <person name="Souvorov A."/>
            <person name="Agarwala R."/>
            <person name="Lipman D.J."/>
        </authorList>
    </citation>
    <scope>NUCLEOTIDE SEQUENCE</scope>
    <source>
        <strain evidence="1">CAV1698</strain>
    </source>
</reference>
<dbReference type="EMBL" id="DACYAJ020000041">
    <property type="protein sequence ID" value="HCD1257879.1"/>
    <property type="molecule type" value="Genomic_DNA"/>
</dbReference>
<reference evidence="1" key="2">
    <citation type="submission" date="2022-05" db="EMBL/GenBank/DDBJ databases">
        <authorList>
            <consortium name="NCBI Pathogen Detection Project"/>
        </authorList>
    </citation>
    <scope>NUCLEOTIDE SEQUENCE</scope>
    <source>
        <strain evidence="1">CAV1698</strain>
    </source>
</reference>
<sequence length="82" mass="9338">MSFEYIAFPEGEEPHKDTIDDLLPGAPFKINGNWELRRFGVFEISKPGEIVEYLYAHSGKDKPGDSVIKKAILSLNPEPYKR</sequence>
<dbReference type="AlphaFoldDB" id="A0A9C7QPY0"/>
<protein>
    <submittedName>
        <fullName evidence="1">Uncharacterized protein</fullName>
    </submittedName>
</protein>
<organism evidence="1 2">
    <name type="scientific">Citrobacter amalonaticus</name>
    <dbReference type="NCBI Taxonomy" id="35703"/>
    <lineage>
        <taxon>Bacteria</taxon>
        <taxon>Pseudomonadati</taxon>
        <taxon>Pseudomonadota</taxon>
        <taxon>Gammaproteobacteria</taxon>
        <taxon>Enterobacterales</taxon>
        <taxon>Enterobacteriaceae</taxon>
        <taxon>Citrobacter</taxon>
    </lineage>
</organism>